<dbReference type="OrthoDB" id="9809206at2"/>
<keyword evidence="8" id="KW-0732">Signal</keyword>
<feature type="signal peptide" evidence="8">
    <location>
        <begin position="1"/>
        <end position="23"/>
    </location>
</feature>
<comment type="similarity">
    <text evidence="2">Belongs to the MscS (TC 1.A.23) family.</text>
</comment>
<evidence type="ECO:0000256" key="3">
    <source>
        <dbReference type="ARBA" id="ARBA00022475"/>
    </source>
</evidence>
<keyword evidence="12" id="KW-1185">Reference proteome</keyword>
<feature type="transmembrane region" description="Helical" evidence="7">
    <location>
        <begin position="507"/>
        <end position="526"/>
    </location>
</feature>
<protein>
    <submittedName>
        <fullName evidence="11">Mechanosensitive ion channel</fullName>
    </submittedName>
</protein>
<dbReference type="InterPro" id="IPR023408">
    <property type="entry name" value="MscS_beta-dom_sf"/>
</dbReference>
<dbReference type="GO" id="GO:0005886">
    <property type="term" value="C:plasma membrane"/>
    <property type="evidence" value="ECO:0007669"/>
    <property type="project" value="UniProtKB-SubCell"/>
</dbReference>
<feature type="transmembrane region" description="Helical" evidence="7">
    <location>
        <begin position="625"/>
        <end position="647"/>
    </location>
</feature>
<feature type="transmembrane region" description="Helical" evidence="7">
    <location>
        <begin position="341"/>
        <end position="362"/>
    </location>
</feature>
<dbReference type="Gene3D" id="3.30.70.100">
    <property type="match status" value="1"/>
</dbReference>
<feature type="transmembrane region" description="Helical" evidence="7">
    <location>
        <begin position="314"/>
        <end position="335"/>
    </location>
</feature>
<feature type="transmembrane region" description="Helical" evidence="7">
    <location>
        <begin position="369"/>
        <end position="389"/>
    </location>
</feature>
<feature type="transmembrane region" description="Helical" evidence="7">
    <location>
        <begin position="425"/>
        <end position="446"/>
    </location>
</feature>
<feature type="transmembrane region" description="Helical" evidence="7">
    <location>
        <begin position="597"/>
        <end position="619"/>
    </location>
</feature>
<gene>
    <name evidence="11" type="ORF">SAMN04488122_3530</name>
</gene>
<accession>A0A1I0S4F4</accession>
<evidence type="ECO:0000256" key="1">
    <source>
        <dbReference type="ARBA" id="ARBA00004651"/>
    </source>
</evidence>
<dbReference type="InterPro" id="IPR011014">
    <property type="entry name" value="MscS_channel_TM-2"/>
</dbReference>
<feature type="domain" description="Mechanosensitive ion channel MscS" evidence="9">
    <location>
        <begin position="642"/>
        <end position="707"/>
    </location>
</feature>
<dbReference type="Pfam" id="PF00924">
    <property type="entry name" value="MS_channel_2nd"/>
    <property type="match status" value="1"/>
</dbReference>
<dbReference type="STRING" id="29529.SAMN04488122_3530"/>
<evidence type="ECO:0000259" key="10">
    <source>
        <dbReference type="Pfam" id="PF21082"/>
    </source>
</evidence>
<proteinExistence type="inferred from homology"/>
<evidence type="ECO:0000256" key="4">
    <source>
        <dbReference type="ARBA" id="ARBA00022692"/>
    </source>
</evidence>
<dbReference type="Pfam" id="PF21082">
    <property type="entry name" value="MS_channel_3rd"/>
    <property type="match status" value="1"/>
</dbReference>
<comment type="subcellular location">
    <subcellularLocation>
        <location evidence="1">Cell membrane</location>
        <topology evidence="1">Multi-pass membrane protein</topology>
    </subcellularLocation>
</comment>
<evidence type="ECO:0000256" key="6">
    <source>
        <dbReference type="ARBA" id="ARBA00023136"/>
    </source>
</evidence>
<dbReference type="Gene3D" id="2.30.30.60">
    <property type="match status" value="1"/>
</dbReference>
<dbReference type="InterPro" id="IPR052702">
    <property type="entry name" value="MscS-like_channel"/>
</dbReference>
<reference evidence="12" key="1">
    <citation type="submission" date="2016-10" db="EMBL/GenBank/DDBJ databases">
        <authorList>
            <person name="Varghese N."/>
            <person name="Submissions S."/>
        </authorList>
    </citation>
    <scope>NUCLEOTIDE SEQUENCE [LARGE SCALE GENOMIC DNA]</scope>
    <source>
        <strain evidence="12">DSM 3695</strain>
    </source>
</reference>
<dbReference type="InterPro" id="IPR006685">
    <property type="entry name" value="MscS_channel_2nd"/>
</dbReference>
<evidence type="ECO:0000256" key="2">
    <source>
        <dbReference type="ARBA" id="ARBA00008017"/>
    </source>
</evidence>
<dbReference type="Proteomes" id="UP000199310">
    <property type="component" value="Unassembled WGS sequence"/>
</dbReference>
<feature type="transmembrane region" description="Helical" evidence="7">
    <location>
        <begin position="395"/>
        <end position="413"/>
    </location>
</feature>
<evidence type="ECO:0000313" key="12">
    <source>
        <dbReference type="Proteomes" id="UP000199310"/>
    </source>
</evidence>
<dbReference type="SUPFAM" id="SSF82861">
    <property type="entry name" value="Mechanosensitive channel protein MscS (YggB), transmembrane region"/>
    <property type="match status" value="1"/>
</dbReference>
<dbReference type="EMBL" id="FOJG01000002">
    <property type="protein sequence ID" value="SEW49677.1"/>
    <property type="molecule type" value="Genomic_DNA"/>
</dbReference>
<evidence type="ECO:0000313" key="11">
    <source>
        <dbReference type="EMBL" id="SEW49677.1"/>
    </source>
</evidence>
<dbReference type="InterPro" id="IPR049278">
    <property type="entry name" value="MS_channel_C"/>
</dbReference>
<feature type="transmembrane region" description="Helical" evidence="7">
    <location>
        <begin position="458"/>
        <end position="486"/>
    </location>
</feature>
<dbReference type="GO" id="GO:0008381">
    <property type="term" value="F:mechanosensitive monoatomic ion channel activity"/>
    <property type="evidence" value="ECO:0007669"/>
    <property type="project" value="UniProtKB-ARBA"/>
</dbReference>
<feature type="transmembrane region" description="Helical" evidence="7">
    <location>
        <begin position="552"/>
        <end position="576"/>
    </location>
</feature>
<evidence type="ECO:0000256" key="7">
    <source>
        <dbReference type="SAM" id="Phobius"/>
    </source>
</evidence>
<feature type="transmembrane region" description="Helical" evidence="7">
    <location>
        <begin position="275"/>
        <end position="293"/>
    </location>
</feature>
<keyword evidence="3" id="KW-1003">Cell membrane</keyword>
<feature type="domain" description="Mechanosensitive ion channel MscS C-terminal" evidence="10">
    <location>
        <begin position="717"/>
        <end position="798"/>
    </location>
</feature>
<feature type="chain" id="PRO_5011766905" evidence="8">
    <location>
        <begin position="24"/>
        <end position="821"/>
    </location>
</feature>
<keyword evidence="4 7" id="KW-0812">Transmembrane</keyword>
<sequence>MNVARMRNLLLLFIIALPAALFAQTDTTRTPRRDIVTTLREMGAAESVKSVQKYEEEKTGNRQRAVLERIRSLSQQTKILLKRGIDTVSFDQSRVDAKRSLETVKDGILVNKGSSQTQRNLEVSAAIVNELYARITDQKKALQIYAAKVTALRMQIDSVSSDPSLFVFPADSASAMKQIRRLYLAAREVNPIDSALDKAVTLVEEQQLKTDYLLFDISAVREDIDIYSGHLARQSFEKEFPYLWAHPVLSRPLSDIIRFSFAKEMILLRFYVEDHVIRLFLVFLLLMGSWYFLRSLKKQVQRQHDVTDARADNLVIVHPFATAVVLTLSIFQFLFASPPFIFSFALWLMAAISLGFIFKGFISAYWQRFWIVTTALFLLAGVDNMILQVSRPERYLMLLISLGGCGYLTALLLNKNRTELKEKKILYFIIIFLVFEVCSSFLNLMGRFNVAKSLMISGYISLTVGVVFLWVIRLINEGLVLASGVYKTPSRQLFYLNFQRVGPQAPGIFYVALTVGWLLIVARNFYHLRGYAASVNTFITAERSLGDYNYSITGLLIFIFVLFCSLMLSRLVSYFATEQDHTIAAGKRSKGFSIGSWLLVIRIFIITVGVILAFAAAGIPMDKFAIVLGALGVGVGLGLQGLVNNLVSGLIISFEKPVNVGDIIELNGKFATVKSIGFRSSVVKSSEGANLIIPNGDLLSQQLTNWTMGHNLRRSHLTVGVAYETDIDRARGLLQDILKKDERILTSPAPAVFFTAFGDSSIEIELIYWNRDINESLIVKSDLISEIFQVFKKEQITIPFPQQEIHIKTDTSPGKEEAEGD</sequence>
<dbReference type="PANTHER" id="PTHR30347">
    <property type="entry name" value="POTASSIUM CHANNEL RELATED"/>
    <property type="match status" value="1"/>
</dbReference>
<evidence type="ECO:0000256" key="5">
    <source>
        <dbReference type="ARBA" id="ARBA00022989"/>
    </source>
</evidence>
<keyword evidence="5 7" id="KW-1133">Transmembrane helix</keyword>
<name>A0A1I0S4F4_9BACT</name>
<dbReference type="Gene3D" id="1.10.287.1260">
    <property type="match status" value="1"/>
</dbReference>
<dbReference type="InterPro" id="IPR010920">
    <property type="entry name" value="LSM_dom_sf"/>
</dbReference>
<dbReference type="AlphaFoldDB" id="A0A1I0S4F4"/>
<dbReference type="SUPFAM" id="SSF82689">
    <property type="entry name" value="Mechanosensitive channel protein MscS (YggB), C-terminal domain"/>
    <property type="match status" value="1"/>
</dbReference>
<evidence type="ECO:0000256" key="8">
    <source>
        <dbReference type="SAM" id="SignalP"/>
    </source>
</evidence>
<organism evidence="11 12">
    <name type="scientific">Chitinophaga arvensicola</name>
    <dbReference type="NCBI Taxonomy" id="29529"/>
    <lineage>
        <taxon>Bacteria</taxon>
        <taxon>Pseudomonadati</taxon>
        <taxon>Bacteroidota</taxon>
        <taxon>Chitinophagia</taxon>
        <taxon>Chitinophagales</taxon>
        <taxon>Chitinophagaceae</taxon>
        <taxon>Chitinophaga</taxon>
    </lineage>
</organism>
<keyword evidence="6 7" id="KW-0472">Membrane</keyword>
<dbReference type="PANTHER" id="PTHR30347:SF1">
    <property type="entry name" value="MECHANOSENSITIVE CHANNEL MSCK"/>
    <property type="match status" value="1"/>
</dbReference>
<dbReference type="SUPFAM" id="SSF50182">
    <property type="entry name" value="Sm-like ribonucleoproteins"/>
    <property type="match status" value="1"/>
</dbReference>
<evidence type="ECO:0000259" key="9">
    <source>
        <dbReference type="Pfam" id="PF00924"/>
    </source>
</evidence>
<dbReference type="InterPro" id="IPR011066">
    <property type="entry name" value="MscS_channel_C_sf"/>
</dbReference>